<feature type="binding site" evidence="9">
    <location>
        <begin position="168"/>
        <end position="175"/>
    </location>
    <ligand>
        <name>ATP</name>
        <dbReference type="ChEBI" id="CHEBI:30616"/>
    </ligand>
</feature>
<evidence type="ECO:0000256" key="1">
    <source>
        <dbReference type="ARBA" id="ARBA00004186"/>
    </source>
</evidence>
<dbReference type="InterPro" id="IPR001752">
    <property type="entry name" value="Kinesin_motor_dom"/>
</dbReference>
<dbReference type="Proteomes" id="UP000314980">
    <property type="component" value="Unassembled WGS sequence"/>
</dbReference>
<keyword evidence="7 9" id="KW-0505">Motor protein</keyword>
<dbReference type="GO" id="GO:0005524">
    <property type="term" value="F:ATP binding"/>
    <property type="evidence" value="ECO:0007669"/>
    <property type="project" value="UniProtKB-UniRule"/>
</dbReference>
<dbReference type="GO" id="GO:0008574">
    <property type="term" value="F:plus-end-directed microtubule motor activity"/>
    <property type="evidence" value="ECO:0007669"/>
    <property type="project" value="TreeGrafter"/>
</dbReference>
<dbReference type="Gene3D" id="3.40.850.10">
    <property type="entry name" value="Kinesin motor domain"/>
    <property type="match status" value="1"/>
</dbReference>
<dbReference type="GO" id="GO:0007018">
    <property type="term" value="P:microtubule-based movement"/>
    <property type="evidence" value="ECO:0007669"/>
    <property type="project" value="InterPro"/>
</dbReference>
<evidence type="ECO:0000256" key="5">
    <source>
        <dbReference type="ARBA" id="ARBA00022840"/>
    </source>
</evidence>
<accession>A0A4W6G268</accession>
<evidence type="ECO:0000256" key="7">
    <source>
        <dbReference type="ARBA" id="ARBA00023175"/>
    </source>
</evidence>
<dbReference type="InterPro" id="IPR027417">
    <property type="entry name" value="P-loop_NTPase"/>
</dbReference>
<evidence type="ECO:0000256" key="6">
    <source>
        <dbReference type="ARBA" id="ARBA00023054"/>
    </source>
</evidence>
<proteinExistence type="inferred from homology"/>
<evidence type="ECO:0000256" key="4">
    <source>
        <dbReference type="ARBA" id="ARBA00022741"/>
    </source>
</evidence>
<dbReference type="GO" id="GO:0090307">
    <property type="term" value="P:mitotic spindle assembly"/>
    <property type="evidence" value="ECO:0007669"/>
    <property type="project" value="TreeGrafter"/>
</dbReference>
<dbReference type="PROSITE" id="PS50067">
    <property type="entry name" value="KINESIN_MOTOR_2"/>
    <property type="match status" value="1"/>
</dbReference>
<dbReference type="GO" id="GO:0005876">
    <property type="term" value="C:spindle microtubule"/>
    <property type="evidence" value="ECO:0007669"/>
    <property type="project" value="TreeGrafter"/>
</dbReference>
<keyword evidence="5 9" id="KW-0067">ATP-binding</keyword>
<comment type="similarity">
    <text evidence="9">Belongs to the TRAFAC class myosin-kinesin ATPase superfamily. Kinesin family.</text>
</comment>
<dbReference type="SUPFAM" id="SSF52540">
    <property type="entry name" value="P-loop containing nucleoside triphosphate hydrolases"/>
    <property type="match status" value="1"/>
</dbReference>
<reference evidence="12" key="1">
    <citation type="submission" date="2015-09" db="EMBL/GenBank/DDBJ databases">
        <authorList>
            <person name="Sai Rama Sridatta P."/>
        </authorList>
    </citation>
    <scope>NUCLEOTIDE SEQUENCE [LARGE SCALE GENOMIC DNA]</scope>
</reference>
<evidence type="ECO:0000313" key="12">
    <source>
        <dbReference type="Proteomes" id="UP000314980"/>
    </source>
</evidence>
<reference evidence="11" key="2">
    <citation type="submission" date="2025-08" db="UniProtKB">
        <authorList>
            <consortium name="Ensembl"/>
        </authorList>
    </citation>
    <scope>IDENTIFICATION</scope>
</reference>
<evidence type="ECO:0000256" key="3">
    <source>
        <dbReference type="ARBA" id="ARBA00022553"/>
    </source>
</evidence>
<dbReference type="Pfam" id="PF00225">
    <property type="entry name" value="Kinesin"/>
    <property type="match status" value="1"/>
</dbReference>
<dbReference type="STRING" id="8187.ENSLCAP00010057490"/>
<dbReference type="GO" id="GO:0005634">
    <property type="term" value="C:nucleus"/>
    <property type="evidence" value="ECO:0007669"/>
    <property type="project" value="TreeGrafter"/>
</dbReference>
<dbReference type="InParanoid" id="A0A4W6G268"/>
<evidence type="ECO:0000256" key="9">
    <source>
        <dbReference type="PROSITE-ProRule" id="PRU00283"/>
    </source>
</evidence>
<keyword evidence="4 9" id="KW-0547">Nucleotide-binding</keyword>
<keyword evidence="12" id="KW-1185">Reference proteome</keyword>
<feature type="domain" description="Kinesin motor" evidence="10">
    <location>
        <begin position="72"/>
        <end position="251"/>
    </location>
</feature>
<dbReference type="GO" id="GO:0008017">
    <property type="term" value="F:microtubule binding"/>
    <property type="evidence" value="ECO:0007669"/>
    <property type="project" value="InterPro"/>
</dbReference>
<keyword evidence="3" id="KW-0597">Phosphoprotein</keyword>
<organism evidence="11 12">
    <name type="scientific">Lates calcarifer</name>
    <name type="common">Barramundi</name>
    <name type="synonym">Holocentrus calcarifer</name>
    <dbReference type="NCBI Taxonomy" id="8187"/>
    <lineage>
        <taxon>Eukaryota</taxon>
        <taxon>Metazoa</taxon>
        <taxon>Chordata</taxon>
        <taxon>Craniata</taxon>
        <taxon>Vertebrata</taxon>
        <taxon>Euteleostomi</taxon>
        <taxon>Actinopterygii</taxon>
        <taxon>Neopterygii</taxon>
        <taxon>Teleostei</taxon>
        <taxon>Neoteleostei</taxon>
        <taxon>Acanthomorphata</taxon>
        <taxon>Carangaria</taxon>
        <taxon>Carangaria incertae sedis</taxon>
        <taxon>Centropomidae</taxon>
        <taxon>Lates</taxon>
    </lineage>
</organism>
<reference evidence="11" key="3">
    <citation type="submission" date="2025-09" db="UniProtKB">
        <authorList>
            <consortium name="Ensembl"/>
        </authorList>
    </citation>
    <scope>IDENTIFICATION</scope>
</reference>
<dbReference type="PANTHER" id="PTHR47970:SF29">
    <property type="entry name" value="KINESIN FAMILY MEMBER 20B"/>
    <property type="match status" value="1"/>
</dbReference>
<dbReference type="InterPro" id="IPR047149">
    <property type="entry name" value="KIF11-like"/>
</dbReference>
<protein>
    <recommendedName>
        <fullName evidence="10">Kinesin motor domain-containing protein</fullName>
    </recommendedName>
</protein>
<dbReference type="AlphaFoldDB" id="A0A4W6G268"/>
<dbReference type="Ensembl" id="ENSLCAT00010059045.1">
    <property type="protein sequence ID" value="ENSLCAP00010057490.1"/>
    <property type="gene ID" value="ENSLCAG00010026812.1"/>
</dbReference>
<keyword evidence="6" id="KW-0175">Coiled coil</keyword>
<sequence>MESCLAGKPERVGPVEVDDIRRDLLGEFAALPAQVGLPVWADLRRMLLVSLEGVTDVMLFCQQDGDQSQSENLQVYLRVRPFTVAENDSGESQECVTIEGPDTVVLKAPRSCQSHRQSEKSLPQTAQRFTFTQVFGPEASQRKVFEGSVRGSVRGVLEGGNTLVFTYGVTNAGKTFTFLGQKNTHLCLLPRSLSVIFNSIEGRLYGRSDLKPQRCRDFSRLTPDQQAAEISSKKNLLRLLKEVRHSDRKYR</sequence>
<evidence type="ECO:0000313" key="11">
    <source>
        <dbReference type="Ensembl" id="ENSLCAP00010057490.1"/>
    </source>
</evidence>
<dbReference type="GO" id="GO:0072686">
    <property type="term" value="C:mitotic spindle"/>
    <property type="evidence" value="ECO:0007669"/>
    <property type="project" value="TreeGrafter"/>
</dbReference>
<dbReference type="InterPro" id="IPR036961">
    <property type="entry name" value="Kinesin_motor_dom_sf"/>
</dbReference>
<dbReference type="GO" id="GO:0051231">
    <property type="term" value="P:spindle elongation"/>
    <property type="evidence" value="ECO:0007669"/>
    <property type="project" value="TreeGrafter"/>
</dbReference>
<dbReference type="PANTHER" id="PTHR47970">
    <property type="entry name" value="KINESIN-LIKE PROTEIN KIF11"/>
    <property type="match status" value="1"/>
</dbReference>
<keyword evidence="2" id="KW-0963">Cytoplasm</keyword>
<evidence type="ECO:0000256" key="2">
    <source>
        <dbReference type="ARBA" id="ARBA00022490"/>
    </source>
</evidence>
<comment type="subcellular location">
    <subcellularLocation>
        <location evidence="1">Cytoplasm</location>
        <location evidence="1">Cytoskeleton</location>
        <location evidence="1">Spindle</location>
    </subcellularLocation>
</comment>
<keyword evidence="8" id="KW-0206">Cytoskeleton</keyword>
<evidence type="ECO:0000259" key="10">
    <source>
        <dbReference type="PROSITE" id="PS50067"/>
    </source>
</evidence>
<name>A0A4W6G268_LATCA</name>
<dbReference type="GeneTree" id="ENSGT00940000155989"/>
<evidence type="ECO:0000256" key="8">
    <source>
        <dbReference type="ARBA" id="ARBA00023212"/>
    </source>
</evidence>
<dbReference type="SMART" id="SM00129">
    <property type="entry name" value="KISc"/>
    <property type="match status" value="1"/>
</dbReference>